<protein>
    <submittedName>
        <fullName evidence="1">Uncharacterized protein</fullName>
    </submittedName>
</protein>
<accession>A0A7W8UAS3</accession>
<gene>
    <name evidence="1" type="ORF">GGD55_002068</name>
</gene>
<evidence type="ECO:0000313" key="2">
    <source>
        <dbReference type="Proteomes" id="UP000585507"/>
    </source>
</evidence>
<dbReference type="AlphaFoldDB" id="A0A7W8UAS3"/>
<proteinExistence type="predicted"/>
<organism evidence="1 2">
    <name type="scientific">Rhizobium giardinii</name>
    <dbReference type="NCBI Taxonomy" id="56731"/>
    <lineage>
        <taxon>Bacteria</taxon>
        <taxon>Pseudomonadati</taxon>
        <taxon>Pseudomonadota</taxon>
        <taxon>Alphaproteobacteria</taxon>
        <taxon>Hyphomicrobiales</taxon>
        <taxon>Rhizobiaceae</taxon>
        <taxon>Rhizobium/Agrobacterium group</taxon>
        <taxon>Rhizobium</taxon>
    </lineage>
</organism>
<comment type="caution">
    <text evidence="1">The sequence shown here is derived from an EMBL/GenBank/DDBJ whole genome shotgun (WGS) entry which is preliminary data.</text>
</comment>
<evidence type="ECO:0000313" key="1">
    <source>
        <dbReference type="EMBL" id="MBB5535374.1"/>
    </source>
</evidence>
<keyword evidence="2" id="KW-1185">Reference proteome</keyword>
<name>A0A7W8UAS3_9HYPH</name>
<dbReference type="EMBL" id="JACHBK010000004">
    <property type="protein sequence ID" value="MBB5535374.1"/>
    <property type="molecule type" value="Genomic_DNA"/>
</dbReference>
<sequence length="62" mass="6961">MNEPRYSLRQETNGTWTVIDIITRLPAASDGRDLTGLEQDDARDIAEALNRDYLAGRESPLV</sequence>
<reference evidence="1 2" key="1">
    <citation type="submission" date="2020-08" db="EMBL/GenBank/DDBJ databases">
        <title>Genomic Encyclopedia of Type Strains, Phase IV (KMG-V): Genome sequencing to study the core and pangenomes of soil and plant-associated prokaryotes.</title>
        <authorList>
            <person name="Whitman W."/>
        </authorList>
    </citation>
    <scope>NUCLEOTIDE SEQUENCE [LARGE SCALE GENOMIC DNA]</scope>
    <source>
        <strain evidence="1 2">SEMIA 4084</strain>
    </source>
</reference>
<dbReference type="RefSeq" id="WP_018327945.1">
    <property type="nucleotide sequence ID" value="NZ_JACHBK010000004.1"/>
</dbReference>
<dbReference type="Proteomes" id="UP000585507">
    <property type="component" value="Unassembled WGS sequence"/>
</dbReference>